<name>C7RU23_ACCRE</name>
<dbReference type="STRING" id="522306.CAP2UW1_2907"/>
<proteinExistence type="predicted"/>
<evidence type="ECO:0000313" key="1">
    <source>
        <dbReference type="EMBL" id="ACV36187.1"/>
    </source>
</evidence>
<sequence length="179" mass="20353" precursor="true">MLNEQGQVGQNFDAIFRLPMVKLAEKGQHEPLPVAWQRLREFVHRRLPAENFDDPATLDGLIAHSGGHPRDLLRLVNLCFQEIDQGPISGQVAATAARRLTNEYRRLVQPDDFALLARIDRAGTDYAPVTEQTRRLLYDLALLEYNSYWWQSHPAVRALDGYCAEQSRLALSADELSRS</sequence>
<gene>
    <name evidence="1" type="ordered locus">CAP2UW1_2907</name>
</gene>
<dbReference type="AlphaFoldDB" id="C7RU23"/>
<reference evidence="1" key="2">
    <citation type="submission" date="2009-09" db="EMBL/GenBank/DDBJ databases">
        <title>Complete sequence of chromosome of Candidatus Accumulibacter phosphatis clade IIA str. UW-1.</title>
        <authorList>
            <consortium name="US DOE Joint Genome Institute"/>
            <person name="Martin H.G."/>
            <person name="Ivanova N."/>
            <person name="Kunin V."/>
            <person name="Warnecke F."/>
            <person name="Barry K."/>
            <person name="He S."/>
            <person name="Salamov A."/>
            <person name="Szeto E."/>
            <person name="Dalin E."/>
            <person name="Pangilinan J.L."/>
            <person name="Lapidus A."/>
            <person name="Lowry S."/>
            <person name="Kyrpides N.C."/>
            <person name="McMahon K.D."/>
            <person name="Hugenholtz P."/>
        </authorList>
    </citation>
    <scope>NUCLEOTIDE SEQUENCE [LARGE SCALE GENOMIC DNA]</scope>
    <source>
        <strain evidence="1">UW-1</strain>
    </source>
</reference>
<dbReference type="eggNOG" id="COG4928">
    <property type="taxonomic scope" value="Bacteria"/>
</dbReference>
<dbReference type="HOGENOM" id="CLU_1500368_0_0_4"/>
<organism evidence="1">
    <name type="scientific">Accumulibacter regalis</name>
    <dbReference type="NCBI Taxonomy" id="522306"/>
    <lineage>
        <taxon>Bacteria</taxon>
        <taxon>Pseudomonadati</taxon>
        <taxon>Pseudomonadota</taxon>
        <taxon>Betaproteobacteria</taxon>
        <taxon>Candidatus Accumulibacter</taxon>
    </lineage>
</organism>
<dbReference type="EMBL" id="CP001715">
    <property type="protein sequence ID" value="ACV36187.1"/>
    <property type="molecule type" value="Genomic_DNA"/>
</dbReference>
<protein>
    <submittedName>
        <fullName evidence="1">Uncharacterized protein</fullName>
    </submittedName>
</protein>
<accession>C7RU23</accession>
<reference evidence="1" key="1">
    <citation type="submission" date="2009-08" db="EMBL/GenBank/DDBJ databases">
        <authorList>
            <consortium name="US DOE Joint Genome Institute"/>
            <person name="Lucas S."/>
            <person name="Copeland A."/>
            <person name="Lapidus A."/>
            <person name="Glavina del Rio T."/>
            <person name="Dalin E."/>
            <person name="Tice H."/>
            <person name="Bruce D."/>
            <person name="Barry K."/>
            <person name="Pitluck S."/>
            <person name="Lowry S."/>
            <person name="Larimer F."/>
            <person name="Land M."/>
            <person name="Hauser L."/>
            <person name="Kyrpides N."/>
            <person name="Ivanova N."/>
            <person name="McMahon K.D."/>
            <person name="Hugenholtz P."/>
        </authorList>
    </citation>
    <scope>NUCLEOTIDE SEQUENCE</scope>
    <source>
        <strain evidence="1">UW-1</strain>
    </source>
</reference>
<dbReference type="KEGG" id="app:CAP2UW1_2907"/>